<dbReference type="CDD" id="cd07018">
    <property type="entry name" value="S49_SppA_67K_type"/>
    <property type="match status" value="1"/>
</dbReference>
<dbReference type="InterPro" id="IPR047217">
    <property type="entry name" value="S49_SppA_67K_type_N"/>
</dbReference>
<evidence type="ECO:0000256" key="5">
    <source>
        <dbReference type="ARBA" id="ARBA00022825"/>
    </source>
</evidence>
<dbReference type="GO" id="GO:0006465">
    <property type="term" value="P:signal peptide processing"/>
    <property type="evidence" value="ECO:0007669"/>
    <property type="project" value="InterPro"/>
</dbReference>
<proteinExistence type="inferred from homology"/>
<comment type="subcellular location">
    <subcellularLocation>
        <location evidence="1">Membrane</location>
    </subcellularLocation>
</comment>
<dbReference type="OrthoDB" id="9764363at2"/>
<keyword evidence="4" id="KW-0378">Hydrolase</keyword>
<feature type="active site" description="Nucleophile" evidence="7">
    <location>
        <position position="412"/>
    </location>
</feature>
<dbReference type="CDD" id="cd07023">
    <property type="entry name" value="S49_Sppa_N_C"/>
    <property type="match status" value="1"/>
</dbReference>
<name>A0A1H6LSP0_9GAMM</name>
<dbReference type="GO" id="GO:0008236">
    <property type="term" value="F:serine-type peptidase activity"/>
    <property type="evidence" value="ECO:0007669"/>
    <property type="project" value="UniProtKB-KW"/>
</dbReference>
<evidence type="ECO:0000313" key="10">
    <source>
        <dbReference type="EMBL" id="SEH88493.1"/>
    </source>
</evidence>
<dbReference type="PANTHER" id="PTHR33209">
    <property type="entry name" value="PROTEASE 4"/>
    <property type="match status" value="1"/>
</dbReference>
<evidence type="ECO:0000256" key="7">
    <source>
        <dbReference type="PIRSR" id="PIRSR001217-1"/>
    </source>
</evidence>
<evidence type="ECO:0000256" key="8">
    <source>
        <dbReference type="SAM" id="Phobius"/>
    </source>
</evidence>
<keyword evidence="5" id="KW-0720">Serine protease</keyword>
<evidence type="ECO:0000313" key="11">
    <source>
        <dbReference type="Proteomes" id="UP000199371"/>
    </source>
</evidence>
<keyword evidence="8" id="KW-0812">Transmembrane</keyword>
<dbReference type="AlphaFoldDB" id="A0A1H6LSP0"/>
<dbReference type="InterPro" id="IPR047272">
    <property type="entry name" value="S49_SppA_C"/>
</dbReference>
<protein>
    <submittedName>
        <fullName evidence="10">Protease-4</fullName>
    </submittedName>
</protein>
<dbReference type="Pfam" id="PF01343">
    <property type="entry name" value="Peptidase_S49"/>
    <property type="match status" value="2"/>
</dbReference>
<evidence type="ECO:0000259" key="9">
    <source>
        <dbReference type="Pfam" id="PF01343"/>
    </source>
</evidence>
<keyword evidence="11" id="KW-1185">Reference proteome</keyword>
<dbReference type="EMBL" id="FNXF01000006">
    <property type="protein sequence ID" value="SEH88493.1"/>
    <property type="molecule type" value="Genomic_DNA"/>
</dbReference>
<dbReference type="SUPFAM" id="SSF52096">
    <property type="entry name" value="ClpP/crotonase"/>
    <property type="match status" value="2"/>
</dbReference>
<organism evidence="10 11">
    <name type="scientific">Rheinheimera pacifica</name>
    <dbReference type="NCBI Taxonomy" id="173990"/>
    <lineage>
        <taxon>Bacteria</taxon>
        <taxon>Pseudomonadati</taxon>
        <taxon>Pseudomonadota</taxon>
        <taxon>Gammaproteobacteria</taxon>
        <taxon>Chromatiales</taxon>
        <taxon>Chromatiaceae</taxon>
        <taxon>Rheinheimera</taxon>
    </lineage>
</organism>
<evidence type="ECO:0000256" key="6">
    <source>
        <dbReference type="ARBA" id="ARBA00023136"/>
    </source>
</evidence>
<sequence length="626" mass="67440">MTDKKPGLIRRLFGTIARVYRGFRSVILNLLFICIVALIAVSIFSGDDTIKVPPTAALVLNLTGDLVEEKRWTDPIATAINESLGGQEDAPEVLVSDVVSVIKNATSDNRIQALVLDLSMLGSGSLDKMQLIGAAIEEFKASGKKVLAFGGYYGQGQYYLASYADEISLSPMGAVILEGYGSYPMYYKNALEKLKINTHVFRVGTYKSAVEPFLRNDMSDEAKEANVAWLNELWSDYKQQVAARRGFAADNFDETYAALLEKLQAAEGDLSQYAVNAGLVDNIKTREAFRRDLIAIVGENDDHTYNHVTFGEYAKLVIPSKQFDNPLTDKVAIVVARGVIVDGTAKAGTIGGDSTAALLRQARHDDKVKAVVLRIDSPGGSAYASEIIGQEIRLLREAGKPVIASMGSVAASGGYWIAAPANEIWAAPTTITGSIGIFGLLHTAEDAMPALGLNVDGVGTTELAGLSAGLPLFKGLDPKAKDLFQLLIERGYTEFLTMVGENRNMTTTEVDTVAQGRVWTGSKALELGLVDKLGNINDAIKAAAEKAGLSQYDVKVVKQELTPSEQMIKDLLGEASAKGWLPQGSVSAEQKLLGKLTKQLKQDFVLLNQFNDPNGVYSYCVSCSIN</sequence>
<accession>A0A1H6LSP0</accession>
<feature type="active site" description="Proton donor/acceptor" evidence="7">
    <location>
        <position position="207"/>
    </location>
</feature>
<dbReference type="NCBIfam" id="TIGR00706">
    <property type="entry name" value="SppA_dom"/>
    <property type="match status" value="1"/>
</dbReference>
<evidence type="ECO:0000256" key="3">
    <source>
        <dbReference type="ARBA" id="ARBA00022670"/>
    </source>
</evidence>
<dbReference type="Proteomes" id="UP000199371">
    <property type="component" value="Unassembled WGS sequence"/>
</dbReference>
<comment type="similarity">
    <text evidence="2">Belongs to the peptidase S49 family.</text>
</comment>
<dbReference type="GO" id="GO:0016020">
    <property type="term" value="C:membrane"/>
    <property type="evidence" value="ECO:0007669"/>
    <property type="project" value="UniProtKB-SubCell"/>
</dbReference>
<dbReference type="PIRSF" id="PIRSF001217">
    <property type="entry name" value="Protease_4_SppA"/>
    <property type="match status" value="1"/>
</dbReference>
<feature type="domain" description="Peptidase S49" evidence="9">
    <location>
        <begin position="396"/>
        <end position="549"/>
    </location>
</feature>
<keyword evidence="8" id="KW-1133">Transmembrane helix</keyword>
<dbReference type="Gene3D" id="3.90.226.10">
    <property type="entry name" value="2-enoyl-CoA Hydratase, Chain A, domain 1"/>
    <property type="match status" value="3"/>
</dbReference>
<gene>
    <name evidence="10" type="ORF">SAMN05660691_01948</name>
</gene>
<dbReference type="RefSeq" id="WP_092792776.1">
    <property type="nucleotide sequence ID" value="NZ_FNXF01000006.1"/>
</dbReference>
<feature type="domain" description="Peptidase S49" evidence="9">
    <location>
        <begin position="139"/>
        <end position="288"/>
    </location>
</feature>
<dbReference type="InterPro" id="IPR002142">
    <property type="entry name" value="Peptidase_S49"/>
</dbReference>
<dbReference type="PANTHER" id="PTHR33209:SF1">
    <property type="entry name" value="PEPTIDASE S49 DOMAIN-CONTAINING PROTEIN"/>
    <property type="match status" value="1"/>
</dbReference>
<dbReference type="InterPro" id="IPR004634">
    <property type="entry name" value="Pept_S49_pIV"/>
</dbReference>
<dbReference type="InterPro" id="IPR029045">
    <property type="entry name" value="ClpP/crotonase-like_dom_sf"/>
</dbReference>
<dbReference type="STRING" id="173990.SAMN05660691_01948"/>
<evidence type="ECO:0000256" key="2">
    <source>
        <dbReference type="ARBA" id="ARBA00008683"/>
    </source>
</evidence>
<reference evidence="11" key="1">
    <citation type="submission" date="2016-10" db="EMBL/GenBank/DDBJ databases">
        <authorList>
            <person name="Varghese N."/>
            <person name="Submissions S."/>
        </authorList>
    </citation>
    <scope>NUCLEOTIDE SEQUENCE [LARGE SCALE GENOMIC DNA]</scope>
    <source>
        <strain evidence="11">DSM 17616</strain>
    </source>
</reference>
<dbReference type="NCBIfam" id="TIGR00705">
    <property type="entry name" value="SppA_67K"/>
    <property type="match status" value="1"/>
</dbReference>
<keyword evidence="3 10" id="KW-0645">Protease</keyword>
<evidence type="ECO:0000256" key="1">
    <source>
        <dbReference type="ARBA" id="ARBA00004370"/>
    </source>
</evidence>
<evidence type="ECO:0000256" key="4">
    <source>
        <dbReference type="ARBA" id="ARBA00022801"/>
    </source>
</evidence>
<feature type="transmembrane region" description="Helical" evidence="8">
    <location>
        <begin position="21"/>
        <end position="44"/>
    </location>
</feature>
<dbReference type="InterPro" id="IPR004635">
    <property type="entry name" value="Pept_S49_SppA"/>
</dbReference>
<keyword evidence="6 8" id="KW-0472">Membrane</keyword>